<evidence type="ECO:0000313" key="10">
    <source>
        <dbReference type="Proteomes" id="UP000182945"/>
    </source>
</evidence>
<dbReference type="PRINTS" id="PR00463">
    <property type="entry name" value="EP450I"/>
</dbReference>
<dbReference type="PANTHER" id="PTHR24286:SF24">
    <property type="entry name" value="LANOSTEROL 14-ALPHA DEMETHYLASE"/>
    <property type="match status" value="1"/>
</dbReference>
<sequence length="418" mass="48390">MMGQRGIPKESGFDQSIGLLREGYMYIPNRRHSFQSDLFETRLLGQKAICMGGKEAAEIFYDNTKFKRSGAAPKHVQKTLFGENGVQTLDGEEHKHRKQMFMSLMSSERLEHLNNITYKHLDAMATDWEKKGQIILYEEAKKLMTRVACEWAGVPLWAKEVNKRADDLSTIIESSVSMGVNYRKGKQARNRSENWMKDLIAQVRNEERMPEEGTALYTIAWHRDLQGDLLEPDVAAVELLNILRPIVAIAIYISFTTLAVQQFPEQARKLKENGSDYYQMFVQEVRRYYPFFPFAGARVKENFTWEGFTFKKGTLTLLDLYGTNHDHRLWDNPDRFEPERFKTWEGSPFDFIPQGGGDHYLGHRCAGEWITVRVMKVVLDYFVNRLDYQVPTQDLSFSMVSMPSIPKSGIKLTHVKKV</sequence>
<evidence type="ECO:0000256" key="2">
    <source>
        <dbReference type="ARBA" id="ARBA00010617"/>
    </source>
</evidence>
<comment type="cofactor">
    <cofactor evidence="1 8">
        <name>heme</name>
        <dbReference type="ChEBI" id="CHEBI:30413"/>
    </cofactor>
</comment>
<evidence type="ECO:0000256" key="6">
    <source>
        <dbReference type="ARBA" id="ARBA00023004"/>
    </source>
</evidence>
<gene>
    <name evidence="9" type="ORF">BME96_01480</name>
</gene>
<feature type="binding site" description="axial binding residue" evidence="8">
    <location>
        <position position="365"/>
    </location>
    <ligand>
        <name>heme</name>
        <dbReference type="ChEBI" id="CHEBI:30413"/>
    </ligand>
    <ligandPart>
        <name>Fe</name>
        <dbReference type="ChEBI" id="CHEBI:18248"/>
    </ligandPart>
</feature>
<evidence type="ECO:0000256" key="7">
    <source>
        <dbReference type="ARBA" id="ARBA00023033"/>
    </source>
</evidence>
<keyword evidence="3 8" id="KW-0349">Heme</keyword>
<evidence type="ECO:0000256" key="8">
    <source>
        <dbReference type="PIRSR" id="PIRSR602401-1"/>
    </source>
</evidence>
<dbReference type="KEGG" id="vhl:BME96_01480"/>
<keyword evidence="7" id="KW-0503">Monooxygenase</keyword>
<dbReference type="SUPFAM" id="SSF48264">
    <property type="entry name" value="Cytochrome P450"/>
    <property type="match status" value="1"/>
</dbReference>
<protein>
    <submittedName>
        <fullName evidence="9">Cytochrome</fullName>
    </submittedName>
</protein>
<dbReference type="Pfam" id="PF00067">
    <property type="entry name" value="p450"/>
    <property type="match status" value="1"/>
</dbReference>
<keyword evidence="5" id="KW-0560">Oxidoreductase</keyword>
<dbReference type="RefSeq" id="WP_071648095.1">
    <property type="nucleotide sequence ID" value="NZ_CP017962.1"/>
</dbReference>
<evidence type="ECO:0000313" key="9">
    <source>
        <dbReference type="EMBL" id="APC46942.1"/>
    </source>
</evidence>
<dbReference type="PANTHER" id="PTHR24286">
    <property type="entry name" value="CYTOCHROME P450 26"/>
    <property type="match status" value="1"/>
</dbReference>
<organism evidence="9 10">
    <name type="scientific">Virgibacillus halodenitrificans</name>
    <name type="common">Bacillus halodenitrificans</name>
    <dbReference type="NCBI Taxonomy" id="1482"/>
    <lineage>
        <taxon>Bacteria</taxon>
        <taxon>Bacillati</taxon>
        <taxon>Bacillota</taxon>
        <taxon>Bacilli</taxon>
        <taxon>Bacillales</taxon>
        <taxon>Bacillaceae</taxon>
        <taxon>Virgibacillus</taxon>
    </lineage>
</organism>
<evidence type="ECO:0000256" key="4">
    <source>
        <dbReference type="ARBA" id="ARBA00022723"/>
    </source>
</evidence>
<keyword evidence="6 8" id="KW-0408">Iron</keyword>
<name>A0AAC9NIG0_VIRHA</name>
<dbReference type="InterPro" id="IPR001128">
    <property type="entry name" value="Cyt_P450"/>
</dbReference>
<evidence type="ECO:0000256" key="3">
    <source>
        <dbReference type="ARBA" id="ARBA00022617"/>
    </source>
</evidence>
<evidence type="ECO:0000256" key="5">
    <source>
        <dbReference type="ARBA" id="ARBA00023002"/>
    </source>
</evidence>
<proteinExistence type="inferred from homology"/>
<dbReference type="InterPro" id="IPR036396">
    <property type="entry name" value="Cyt_P450_sf"/>
</dbReference>
<reference evidence="9 10" key="1">
    <citation type="submission" date="2016-11" db="EMBL/GenBank/DDBJ databases">
        <title>Complete genome sequencing of Virgibacillus halodenitrificans PDB-F2.</title>
        <authorList>
            <person name="Sun Z."/>
            <person name="Zhou Y."/>
            <person name="Li H."/>
        </authorList>
    </citation>
    <scope>NUCLEOTIDE SEQUENCE [LARGE SCALE GENOMIC DNA]</scope>
    <source>
        <strain evidence="9 10">PDB-F2</strain>
    </source>
</reference>
<dbReference type="GeneID" id="71513049"/>
<dbReference type="GO" id="GO:0016125">
    <property type="term" value="P:sterol metabolic process"/>
    <property type="evidence" value="ECO:0007669"/>
    <property type="project" value="TreeGrafter"/>
</dbReference>
<dbReference type="GO" id="GO:0020037">
    <property type="term" value="F:heme binding"/>
    <property type="evidence" value="ECO:0007669"/>
    <property type="project" value="InterPro"/>
</dbReference>
<dbReference type="GO" id="GO:0016705">
    <property type="term" value="F:oxidoreductase activity, acting on paired donors, with incorporation or reduction of molecular oxygen"/>
    <property type="evidence" value="ECO:0007669"/>
    <property type="project" value="InterPro"/>
</dbReference>
<dbReference type="Proteomes" id="UP000182945">
    <property type="component" value="Chromosome"/>
</dbReference>
<dbReference type="CDD" id="cd11067">
    <property type="entry name" value="CYP152"/>
    <property type="match status" value="1"/>
</dbReference>
<dbReference type="GO" id="GO:0004497">
    <property type="term" value="F:monooxygenase activity"/>
    <property type="evidence" value="ECO:0007669"/>
    <property type="project" value="UniProtKB-KW"/>
</dbReference>
<keyword evidence="4 8" id="KW-0479">Metal-binding</keyword>
<evidence type="ECO:0000256" key="1">
    <source>
        <dbReference type="ARBA" id="ARBA00001971"/>
    </source>
</evidence>
<dbReference type="Gene3D" id="1.10.630.10">
    <property type="entry name" value="Cytochrome P450"/>
    <property type="match status" value="1"/>
</dbReference>
<accession>A0AAC9NIG0</accession>
<dbReference type="GO" id="GO:0005506">
    <property type="term" value="F:iron ion binding"/>
    <property type="evidence" value="ECO:0007669"/>
    <property type="project" value="InterPro"/>
</dbReference>
<dbReference type="AlphaFoldDB" id="A0AAC9NIG0"/>
<dbReference type="EMBL" id="CP017962">
    <property type="protein sequence ID" value="APC46942.1"/>
    <property type="molecule type" value="Genomic_DNA"/>
</dbReference>
<dbReference type="InterPro" id="IPR002401">
    <property type="entry name" value="Cyt_P450_E_grp-I"/>
</dbReference>
<comment type="similarity">
    <text evidence="2">Belongs to the cytochrome P450 family.</text>
</comment>